<evidence type="ECO:0000256" key="7">
    <source>
        <dbReference type="ARBA" id="ARBA00023026"/>
    </source>
</evidence>
<dbReference type="InterPro" id="IPR023838">
    <property type="entry name" value="T7SS_EsaA"/>
</dbReference>
<evidence type="ECO:0000256" key="1">
    <source>
        <dbReference type="ARBA" id="ARBA00004651"/>
    </source>
</evidence>
<feature type="transmembrane region" description="Helical" evidence="12">
    <location>
        <begin position="944"/>
        <end position="965"/>
    </location>
</feature>
<organism evidence="13">
    <name type="scientific">Enterococcus faecium</name>
    <name type="common">Streptococcus faecium</name>
    <dbReference type="NCBI Taxonomy" id="1352"/>
    <lineage>
        <taxon>Bacteria</taxon>
        <taxon>Bacillati</taxon>
        <taxon>Bacillota</taxon>
        <taxon>Bacilli</taxon>
        <taxon>Lactobacillales</taxon>
        <taxon>Enterococcaceae</taxon>
        <taxon>Enterococcus</taxon>
    </lineage>
</organism>
<sequence length="1132" mass="127523">MLTDFRRNISLFLTIAASLFLLLFFLYLGFKDENVTISTTDLTGKMQYALVNEDKGAVFEGKNYSLGSDFVTLINKDSKNRWETTTRNIATAGVESGQFDAQIIIPQDFSEKLLSLQSINPEKALIEYQVRDGQNEITNQMIQDNVNTILTDFNQRIIQMYFSSIVGNLFEAQQNVNQIAGTQVNYQTNLESSIYSPFKEIPGNYTNVLETASILDTDNQSFTAQQQAFVQSVKELLDRNNQGLEGGSQSTEAVKESVEDYTKQANEKLKESIRQFNDQVAMQKKQLNEQWETDTADYKKQHDQLNETILSQLGDFYTSNEQESTGVYAGFLSESVLFQVTQIKRITELQSEIGELQAQTEQLTQLKSQIAATYYNDPAATPDTATTEQVKTAILQLISDLGGNAPKLNAEYQGTLETSLAQIPDKSLEQLVDELAKQQVITPDQASLYLDELAIVRKYANDLNKPLGKEVHFTYLDPRQGHPEMITIPQQTVTLSMDPTKENTYSIQLPADSQEQVSVMLDGPKLQEIEQLVNDELHPYRYQTTIIDHSDHQFTFAAPEKIEETEESTQDSTDDPQEKELPKQVTFTVNLPIIWHLNSIEQATSYNELYYSWCRNETVQSDHQYAVYLPMDQPLIDDVPKILTHLQALDTAAQQIATLFGNPNQSLSVQSYAAMIRASENQGKTVLELAKDQSIYRRYDNITNAEKQTVITDKLYEEYKKSGDRIYKDTETQINRLQAVIGHETDQNKEEASPTLYGTLNLMTIPEKLLQEADKLNRWFTDANRQIKDSYNAWGETAKIEAASVINEENPHPEENETKQIATQTESLVQTMQELMRSSKETAASTDKSAAEVKDIAPVIEELKTTTADVQTNATTILTNLDQSIQQSKQITKENEEYAKTFEKVLSNTKNGGADNTQVFHFLSRPIQGKGVFGQTRQISLVPYYATLTGAILLMVAGLSLLGFMKKRKVTEANLLVQPTRIWLNVPNVFLLSFVTILLAGFYAGATSASAGTANRLLWFSYAFLTFASMQLLVTGCLRQFKKLTLYGYGSVLGLYFILTPLLGVTVKIGSFTEFLYRLSPLQNIQNGFTVLLNGGRIGWVSYLVIAILLVLGLFLNLIVLPEEQDRKERES</sequence>
<dbReference type="NCBIfam" id="TIGR03929">
    <property type="entry name" value="T7_esaA_Nterm"/>
    <property type="match status" value="1"/>
</dbReference>
<dbReference type="GO" id="GO:0005886">
    <property type="term" value="C:plasma membrane"/>
    <property type="evidence" value="ECO:0007669"/>
    <property type="project" value="UniProtKB-SubCell"/>
</dbReference>
<reference evidence="13" key="1">
    <citation type="submission" date="2019-11" db="EMBL/GenBank/DDBJ databases">
        <authorList>
            <person name="Feng L."/>
        </authorList>
    </citation>
    <scope>NUCLEOTIDE SEQUENCE</scope>
    <source>
        <strain evidence="13">EFaeciumLFYP64</strain>
    </source>
</reference>
<evidence type="ECO:0000256" key="3">
    <source>
        <dbReference type="ARBA" id="ARBA00020819"/>
    </source>
</evidence>
<dbReference type="RefSeq" id="WP_148411474.1">
    <property type="nucleotide sequence ID" value="NZ_CACRTQ010000052.1"/>
</dbReference>
<dbReference type="AlphaFoldDB" id="A0A6N3DSD3"/>
<feature type="transmembrane region" description="Helical" evidence="12">
    <location>
        <begin position="1017"/>
        <end position="1034"/>
    </location>
</feature>
<evidence type="ECO:0000256" key="8">
    <source>
        <dbReference type="ARBA" id="ARBA00023136"/>
    </source>
</evidence>
<comment type="subcellular location">
    <subcellularLocation>
        <location evidence="1">Cell membrane</location>
        <topology evidence="1">Multi-pass membrane protein</topology>
    </subcellularLocation>
</comment>
<dbReference type="SUPFAM" id="SSF58113">
    <property type="entry name" value="Apolipoprotein A-I"/>
    <property type="match status" value="1"/>
</dbReference>
<evidence type="ECO:0000256" key="4">
    <source>
        <dbReference type="ARBA" id="ARBA00022475"/>
    </source>
</evidence>
<dbReference type="PANTHER" id="PTHR43077:SF10">
    <property type="entry name" value="TRANSPORT PERMEASE PROTEIN"/>
    <property type="match status" value="1"/>
</dbReference>
<keyword evidence="6 12" id="KW-1133">Transmembrane helix</keyword>
<protein>
    <recommendedName>
        <fullName evidence="3">Type VII secretion system accessory factor EsaA</fullName>
    </recommendedName>
</protein>
<feature type="region of interest" description="Disordered" evidence="11">
    <location>
        <begin position="562"/>
        <end position="582"/>
    </location>
</feature>
<feature type="compositionally biased region" description="Acidic residues" evidence="11">
    <location>
        <begin position="563"/>
        <end position="575"/>
    </location>
</feature>
<name>A0A6N3DSD3_ENTFC</name>
<keyword evidence="7" id="KW-0843">Virulence</keyword>
<evidence type="ECO:0000256" key="5">
    <source>
        <dbReference type="ARBA" id="ARBA00022692"/>
    </source>
</evidence>
<dbReference type="PANTHER" id="PTHR43077">
    <property type="entry name" value="TRANSPORT PERMEASE YVFS-RELATED"/>
    <property type="match status" value="1"/>
</dbReference>
<evidence type="ECO:0000256" key="6">
    <source>
        <dbReference type="ARBA" id="ARBA00022989"/>
    </source>
</evidence>
<proteinExistence type="inferred from homology"/>
<feature type="coiled-coil region" evidence="10">
    <location>
        <begin position="266"/>
        <end position="308"/>
    </location>
</feature>
<feature type="transmembrane region" description="Helical" evidence="12">
    <location>
        <begin position="1100"/>
        <end position="1121"/>
    </location>
</feature>
<dbReference type="InterPro" id="IPR051328">
    <property type="entry name" value="T7SS_ABC-Transporter"/>
</dbReference>
<evidence type="ECO:0000313" key="13">
    <source>
        <dbReference type="EMBL" id="VYU31790.1"/>
    </source>
</evidence>
<feature type="transmembrane region" description="Helical" evidence="12">
    <location>
        <begin position="986"/>
        <end position="1005"/>
    </location>
</feature>
<evidence type="ECO:0000256" key="10">
    <source>
        <dbReference type="SAM" id="Coils"/>
    </source>
</evidence>
<comment type="subunit">
    <text evidence="9">Homodimer. Interacts with EssB.</text>
</comment>
<keyword evidence="4" id="KW-1003">Cell membrane</keyword>
<keyword evidence="5 12" id="KW-0812">Transmembrane</keyword>
<evidence type="ECO:0000256" key="11">
    <source>
        <dbReference type="SAM" id="MobiDB-lite"/>
    </source>
</evidence>
<feature type="transmembrane region" description="Helical" evidence="12">
    <location>
        <begin position="12"/>
        <end position="30"/>
    </location>
</feature>
<evidence type="ECO:0000256" key="9">
    <source>
        <dbReference type="ARBA" id="ARBA00046722"/>
    </source>
</evidence>
<dbReference type="Gene3D" id="3.40.1710.10">
    <property type="entry name" value="abc type-2 transporter like domain"/>
    <property type="match status" value="1"/>
</dbReference>
<feature type="transmembrane region" description="Helical" evidence="12">
    <location>
        <begin position="1046"/>
        <end position="1067"/>
    </location>
</feature>
<gene>
    <name evidence="13" type="ORF">EFLFYP64_01889</name>
</gene>
<keyword evidence="8 12" id="KW-0472">Membrane</keyword>
<evidence type="ECO:0000256" key="12">
    <source>
        <dbReference type="SAM" id="Phobius"/>
    </source>
</evidence>
<evidence type="ECO:0000256" key="2">
    <source>
        <dbReference type="ARBA" id="ARBA00008338"/>
    </source>
</evidence>
<accession>A0A6N3DSD3</accession>
<comment type="similarity">
    <text evidence="2">Belongs to the EsaA family.</text>
</comment>
<keyword evidence="10" id="KW-0175">Coiled coil</keyword>
<dbReference type="EMBL" id="CACRTQ010000052">
    <property type="protein sequence ID" value="VYU31790.1"/>
    <property type="molecule type" value="Genomic_DNA"/>
</dbReference>